<accession>A0ABQ3JBZ9</accession>
<sequence length="165" mass="18564">MKVRRLRGPGKQLRGAVLKERIGSVLQEFVRDAELRGERPTISFGELAKLIPCSKTTIYKYEGYVEEFIKDTSIYRARRTGSAKASELVKIVDRQHEKIEQLSSELDALRRHHANLYRRMLLGSSDLSSLVLEEGMVSSAKSGFCVFCGAQSAGETYGKVHRLSK</sequence>
<evidence type="ECO:0000313" key="2">
    <source>
        <dbReference type="EMBL" id="GHF09492.1"/>
    </source>
</evidence>
<evidence type="ECO:0000256" key="1">
    <source>
        <dbReference type="SAM" id="Coils"/>
    </source>
</evidence>
<proteinExistence type="predicted"/>
<keyword evidence="3" id="KW-1185">Reference proteome</keyword>
<name>A0ABQ3JBZ9_9RHOB</name>
<reference evidence="3" key="1">
    <citation type="journal article" date="2019" name="Int. J. Syst. Evol. Microbiol.">
        <title>The Global Catalogue of Microorganisms (GCM) 10K type strain sequencing project: providing services to taxonomists for standard genome sequencing and annotation.</title>
        <authorList>
            <consortium name="The Broad Institute Genomics Platform"/>
            <consortium name="The Broad Institute Genome Sequencing Center for Infectious Disease"/>
            <person name="Wu L."/>
            <person name="Ma J."/>
        </authorList>
    </citation>
    <scope>NUCLEOTIDE SEQUENCE [LARGE SCALE GENOMIC DNA]</scope>
    <source>
        <strain evidence="3">KCTC 42443</strain>
    </source>
</reference>
<dbReference type="EMBL" id="BNCH01000013">
    <property type="protein sequence ID" value="GHF09492.1"/>
    <property type="molecule type" value="Genomic_DNA"/>
</dbReference>
<keyword evidence="1" id="KW-0175">Coiled coil</keyword>
<gene>
    <name evidence="2" type="ORF">GCM10016455_32920</name>
</gene>
<organism evidence="2 3">
    <name type="scientific">Aliiroseovarius zhejiangensis</name>
    <dbReference type="NCBI Taxonomy" id="1632025"/>
    <lineage>
        <taxon>Bacteria</taxon>
        <taxon>Pseudomonadati</taxon>
        <taxon>Pseudomonadota</taxon>
        <taxon>Alphaproteobacteria</taxon>
        <taxon>Rhodobacterales</taxon>
        <taxon>Paracoccaceae</taxon>
        <taxon>Aliiroseovarius</taxon>
    </lineage>
</organism>
<feature type="coiled-coil region" evidence="1">
    <location>
        <begin position="92"/>
        <end position="119"/>
    </location>
</feature>
<evidence type="ECO:0000313" key="3">
    <source>
        <dbReference type="Proteomes" id="UP000609802"/>
    </source>
</evidence>
<dbReference type="Proteomes" id="UP000609802">
    <property type="component" value="Unassembled WGS sequence"/>
</dbReference>
<protein>
    <submittedName>
        <fullName evidence="2">Uncharacterized protein</fullName>
    </submittedName>
</protein>
<comment type="caution">
    <text evidence="2">The sequence shown here is derived from an EMBL/GenBank/DDBJ whole genome shotgun (WGS) entry which is preliminary data.</text>
</comment>